<name>A0A1H4JK85_9PSED</name>
<dbReference type="EMBL" id="FNTJ01000001">
    <property type="protein sequence ID" value="SEB46740.1"/>
    <property type="molecule type" value="Genomic_DNA"/>
</dbReference>
<gene>
    <name evidence="1" type="ORF">SAMN05216178_0537</name>
</gene>
<proteinExistence type="predicted"/>
<evidence type="ECO:0000313" key="2">
    <source>
        <dbReference type="Proteomes" id="UP000198982"/>
    </source>
</evidence>
<organism evidence="1 2">
    <name type="scientific">Pseudomonas saponiphila</name>
    <dbReference type="NCBI Taxonomy" id="556534"/>
    <lineage>
        <taxon>Bacteria</taxon>
        <taxon>Pseudomonadati</taxon>
        <taxon>Pseudomonadota</taxon>
        <taxon>Gammaproteobacteria</taxon>
        <taxon>Pseudomonadales</taxon>
        <taxon>Pseudomonadaceae</taxon>
        <taxon>Pseudomonas</taxon>
    </lineage>
</organism>
<protein>
    <recommendedName>
        <fullName evidence="3">Cytoplasmic protein</fullName>
    </recommendedName>
</protein>
<evidence type="ECO:0008006" key="3">
    <source>
        <dbReference type="Google" id="ProtNLM"/>
    </source>
</evidence>
<dbReference type="AlphaFoldDB" id="A0A1H4JK85"/>
<evidence type="ECO:0000313" key="1">
    <source>
        <dbReference type="EMBL" id="SEB46740.1"/>
    </source>
</evidence>
<keyword evidence="2" id="KW-1185">Reference proteome</keyword>
<accession>A0A1H4JK85</accession>
<sequence>MWNKQTAINHLNAHAHAGSTGRCAAYTRQAIEAGGGGVILHRKHSAKDFGSSLTSAGFVEQPAGQTPAAGDVVIIQPIPGHPHGHMAMFNGTLWVSDFKQLHGFYPGHSYRVQKPAYKIYRHP</sequence>
<dbReference type="Proteomes" id="UP000198982">
    <property type="component" value="Unassembled WGS sequence"/>
</dbReference>
<dbReference type="RefSeq" id="WP_092309557.1">
    <property type="nucleotide sequence ID" value="NZ_FNTJ01000001.1"/>
</dbReference>
<reference evidence="2" key="1">
    <citation type="submission" date="2016-10" db="EMBL/GenBank/DDBJ databases">
        <authorList>
            <person name="Varghese N."/>
            <person name="Submissions S."/>
        </authorList>
    </citation>
    <scope>NUCLEOTIDE SEQUENCE [LARGE SCALE GENOMIC DNA]</scope>
    <source>
        <strain evidence="2">DSM 9751</strain>
    </source>
</reference>
<dbReference type="Gene3D" id="3.90.1720.10">
    <property type="entry name" value="endopeptidase domain like (from Nostoc punctiforme)"/>
    <property type="match status" value="1"/>
</dbReference>